<name>A0ABW5VL78_9MICO</name>
<keyword evidence="3" id="KW-0547">Nucleotide-binding</keyword>
<organism evidence="9 10">
    <name type="scientific">Promicromonospora vindobonensis</name>
    <dbReference type="NCBI Taxonomy" id="195748"/>
    <lineage>
        <taxon>Bacteria</taxon>
        <taxon>Bacillati</taxon>
        <taxon>Actinomycetota</taxon>
        <taxon>Actinomycetes</taxon>
        <taxon>Micrococcales</taxon>
        <taxon>Promicromonosporaceae</taxon>
        <taxon>Promicromonospora</taxon>
    </lineage>
</organism>
<dbReference type="InterPro" id="IPR010737">
    <property type="entry name" value="4-carb_acid_sugar_kinase_N"/>
</dbReference>
<gene>
    <name evidence="9" type="ORF">ACFS27_02805</name>
</gene>
<evidence type="ECO:0000313" key="9">
    <source>
        <dbReference type="EMBL" id="MFD2792468.1"/>
    </source>
</evidence>
<evidence type="ECO:0000256" key="3">
    <source>
        <dbReference type="ARBA" id="ARBA00022741"/>
    </source>
</evidence>
<dbReference type="Gene3D" id="3.40.50.10840">
    <property type="entry name" value="Putative sugar-binding, N-terminal domain"/>
    <property type="match status" value="1"/>
</dbReference>
<accession>A0ABW5VL78</accession>
<evidence type="ECO:0000256" key="1">
    <source>
        <dbReference type="ARBA" id="ARBA00005715"/>
    </source>
</evidence>
<evidence type="ECO:0000313" key="10">
    <source>
        <dbReference type="Proteomes" id="UP001597479"/>
    </source>
</evidence>
<evidence type="ECO:0000256" key="5">
    <source>
        <dbReference type="ARBA" id="ARBA00022840"/>
    </source>
</evidence>
<keyword evidence="5" id="KW-0067">ATP-binding</keyword>
<dbReference type="InterPro" id="IPR037051">
    <property type="entry name" value="4-carb_acid_sugar_kinase_N_sf"/>
</dbReference>
<feature type="domain" description="Four-carbon acid sugar kinase N-terminal" evidence="7">
    <location>
        <begin position="12"/>
        <end position="228"/>
    </location>
</feature>
<evidence type="ECO:0000256" key="2">
    <source>
        <dbReference type="ARBA" id="ARBA00022679"/>
    </source>
</evidence>
<comment type="similarity">
    <text evidence="1">Belongs to the four-carbon acid sugar kinase family.</text>
</comment>
<dbReference type="EC" id="2.7.1.-" evidence="9"/>
<dbReference type="GO" id="GO:0016301">
    <property type="term" value="F:kinase activity"/>
    <property type="evidence" value="ECO:0007669"/>
    <property type="project" value="UniProtKB-KW"/>
</dbReference>
<dbReference type="Pfam" id="PF07005">
    <property type="entry name" value="SBD_N"/>
    <property type="match status" value="1"/>
</dbReference>
<evidence type="ECO:0000256" key="4">
    <source>
        <dbReference type="ARBA" id="ARBA00022777"/>
    </source>
</evidence>
<dbReference type="SUPFAM" id="SSF142764">
    <property type="entry name" value="YgbK-like"/>
    <property type="match status" value="1"/>
</dbReference>
<dbReference type="Proteomes" id="UP001597479">
    <property type="component" value="Unassembled WGS sequence"/>
</dbReference>
<dbReference type="RefSeq" id="WP_377180116.1">
    <property type="nucleotide sequence ID" value="NZ_JBHUOG010000001.1"/>
</dbReference>
<proteinExistence type="inferred from homology"/>
<sequence length="419" mass="42098">MSEHGMRENTVAVVADDLTGAGDCVVQFARAGWRSHLALGSALPVGERTAVAVVTDARPLDDAAAAAATADAVRGLVSAGSQRLYVKIDSTMRGSVAGQIAGALAAWREQVPGAFAVVCPSYPALRRTVSDAVLLVDGAPVATTAAGRDPVTPVHESDLTVLLPGAVRVPADGDARALAVRLAEAGETAGTVVVDAVADSDLEHLADAVTLLGAHAVPVGSAGLAAALAPRWGGGGDSPELAQGAVERVLVVLSSLNEVSLGQADELVRSQPDTHVLVPDPAVGADDAVASWLAGLGRRTPPATVLVRTPEPTDTGRERAAQAASSLAELVAAVTARTRPDAIVLIGGDGSRAVLARLGARSVRIAGSVAEGVPLGHLEGGSADGTVVVTKAGGFGTARTVVDVLANLRSYCSHQEVNP</sequence>
<dbReference type="InterPro" id="IPR042213">
    <property type="entry name" value="NBD_C_sf"/>
</dbReference>
<dbReference type="EMBL" id="JBHUOG010000001">
    <property type="protein sequence ID" value="MFD2792468.1"/>
    <property type="molecule type" value="Genomic_DNA"/>
</dbReference>
<protein>
    <submittedName>
        <fullName evidence="9">Four-carbon acid sugar kinase family protein</fullName>
        <ecNumber evidence="9">2.7.1.-</ecNumber>
    </submittedName>
</protein>
<keyword evidence="10" id="KW-1185">Reference proteome</keyword>
<keyword evidence="6" id="KW-0119">Carbohydrate metabolism</keyword>
<feature type="domain" description="Four-carbon acid sugar kinase nucleotide binding" evidence="8">
    <location>
        <begin position="250"/>
        <end position="400"/>
    </location>
</feature>
<dbReference type="Pfam" id="PF17042">
    <property type="entry name" value="NBD_C"/>
    <property type="match status" value="1"/>
</dbReference>
<reference evidence="10" key="1">
    <citation type="journal article" date="2019" name="Int. J. Syst. Evol. Microbiol.">
        <title>The Global Catalogue of Microorganisms (GCM) 10K type strain sequencing project: providing services to taxonomists for standard genome sequencing and annotation.</title>
        <authorList>
            <consortium name="The Broad Institute Genomics Platform"/>
            <consortium name="The Broad Institute Genome Sequencing Center for Infectious Disease"/>
            <person name="Wu L."/>
            <person name="Ma J."/>
        </authorList>
    </citation>
    <scope>NUCLEOTIDE SEQUENCE [LARGE SCALE GENOMIC DNA]</scope>
    <source>
        <strain evidence="10">CCM 7044</strain>
    </source>
</reference>
<comment type="caution">
    <text evidence="9">The sequence shown here is derived from an EMBL/GenBank/DDBJ whole genome shotgun (WGS) entry which is preliminary data.</text>
</comment>
<evidence type="ECO:0000259" key="7">
    <source>
        <dbReference type="Pfam" id="PF07005"/>
    </source>
</evidence>
<evidence type="ECO:0000256" key="6">
    <source>
        <dbReference type="ARBA" id="ARBA00023277"/>
    </source>
</evidence>
<dbReference type="InterPro" id="IPR031475">
    <property type="entry name" value="NBD_C"/>
</dbReference>
<evidence type="ECO:0000259" key="8">
    <source>
        <dbReference type="Pfam" id="PF17042"/>
    </source>
</evidence>
<keyword evidence="4 9" id="KW-0418">Kinase</keyword>
<keyword evidence="2 9" id="KW-0808">Transferase</keyword>
<dbReference type="Gene3D" id="3.40.980.20">
    <property type="entry name" value="Four-carbon acid sugar kinase, nucleotide binding domain"/>
    <property type="match status" value="1"/>
</dbReference>